<protein>
    <submittedName>
        <fullName evidence="1">Uncharacterized protein</fullName>
    </submittedName>
</protein>
<dbReference type="EMBL" id="AAGVYR010000033">
    <property type="protein sequence ID" value="EBS5856500.1"/>
    <property type="molecule type" value="Genomic_DNA"/>
</dbReference>
<proteinExistence type="predicted"/>
<name>A0A5V0DE92_SALEN</name>
<dbReference type="AlphaFoldDB" id="A0A5V0DE92"/>
<evidence type="ECO:0000313" key="1">
    <source>
        <dbReference type="EMBL" id="EBS5856500.1"/>
    </source>
</evidence>
<sequence length="88" mass="9996">MTDKNQPLSNAEKQAEWVRNYITQGHVVMHQAYKVIHPEGTVITLAWLITDPETGDITLYVAGDKDEFLSKIKYRQVPPLTLPYALGK</sequence>
<organism evidence="1">
    <name type="scientific">Salmonella enteritidis</name>
    <dbReference type="NCBI Taxonomy" id="149539"/>
    <lineage>
        <taxon>Bacteria</taxon>
        <taxon>Pseudomonadati</taxon>
        <taxon>Pseudomonadota</taxon>
        <taxon>Gammaproteobacteria</taxon>
        <taxon>Enterobacterales</taxon>
        <taxon>Enterobacteriaceae</taxon>
        <taxon>Salmonella</taxon>
    </lineage>
</organism>
<comment type="caution">
    <text evidence="1">The sequence shown here is derived from an EMBL/GenBank/DDBJ whole genome shotgun (WGS) entry which is preliminary data.</text>
</comment>
<reference evidence="1" key="1">
    <citation type="submission" date="2018-07" db="EMBL/GenBank/DDBJ databases">
        <authorList>
            <person name="Ashton P.M."/>
            <person name="Dallman T."/>
            <person name="Nair S."/>
            <person name="De Pinna E."/>
            <person name="Peters T."/>
            <person name="Grant K."/>
        </authorList>
    </citation>
    <scope>NUCLEOTIDE SEQUENCE</scope>
    <source>
        <strain evidence="1">123855</strain>
    </source>
</reference>
<accession>A0A5V0DE92</accession>
<gene>
    <name evidence="1" type="ORF">DU772_23065</name>
</gene>